<dbReference type="Proteomes" id="UP001595748">
    <property type="component" value="Unassembled WGS sequence"/>
</dbReference>
<keyword evidence="3 6" id="KW-0479">Metal-binding</keyword>
<name>A0ABV8ABS5_9DEIO</name>
<reference evidence="11" key="1">
    <citation type="journal article" date="2019" name="Int. J. Syst. Evol. Microbiol.">
        <title>The Global Catalogue of Microorganisms (GCM) 10K type strain sequencing project: providing services to taxonomists for standard genome sequencing and annotation.</title>
        <authorList>
            <consortium name="The Broad Institute Genomics Platform"/>
            <consortium name="The Broad Institute Genome Sequencing Center for Infectious Disease"/>
            <person name="Wu L."/>
            <person name="Ma J."/>
        </authorList>
    </citation>
    <scope>NUCLEOTIDE SEQUENCE [LARGE SCALE GENOMIC DNA]</scope>
    <source>
        <strain evidence="11">CCTCC AB 2013263</strain>
    </source>
</reference>
<dbReference type="Pfam" id="PF13442">
    <property type="entry name" value="Cytochrome_CBB3"/>
    <property type="match status" value="1"/>
</dbReference>
<evidence type="ECO:0000256" key="7">
    <source>
        <dbReference type="SAM" id="MobiDB-lite"/>
    </source>
</evidence>
<feature type="region of interest" description="Disordered" evidence="7">
    <location>
        <begin position="35"/>
        <end position="114"/>
    </location>
</feature>
<feature type="compositionally biased region" description="Low complexity" evidence="7">
    <location>
        <begin position="53"/>
        <end position="64"/>
    </location>
</feature>
<evidence type="ECO:0000256" key="4">
    <source>
        <dbReference type="ARBA" id="ARBA00022982"/>
    </source>
</evidence>
<keyword evidence="5 6" id="KW-0408">Iron</keyword>
<evidence type="ECO:0000259" key="9">
    <source>
        <dbReference type="PROSITE" id="PS51007"/>
    </source>
</evidence>
<evidence type="ECO:0000256" key="5">
    <source>
        <dbReference type="ARBA" id="ARBA00023004"/>
    </source>
</evidence>
<feature type="compositionally biased region" description="Low complexity" evidence="7">
    <location>
        <begin position="91"/>
        <end position="114"/>
    </location>
</feature>
<dbReference type="InterPro" id="IPR036909">
    <property type="entry name" value="Cyt_c-like_dom_sf"/>
</dbReference>
<sequence length="201" mass="19938">MKNTFAVTMTLLLLGTLAGSVIAYKKATTPDEAAAHASAAASGPEGTATHVETPAAATPAPSDDAAAHGETQPAPTDAGTTANAGTPGVDNTNAAGATGNAPAETANAAHASEPAGDIEAGKTKYAASCAGCHGANAEGGMGGMAPKLNAVKDWTQEQFKTALRDGNTPTKTLAPPMMKFDTTAVTDDEVAGIYAWLKTLN</sequence>
<dbReference type="EMBL" id="JBHRZF010000214">
    <property type="protein sequence ID" value="MFC3862776.1"/>
    <property type="molecule type" value="Genomic_DNA"/>
</dbReference>
<dbReference type="InterPro" id="IPR009056">
    <property type="entry name" value="Cyt_c-like_dom"/>
</dbReference>
<evidence type="ECO:0000256" key="1">
    <source>
        <dbReference type="ARBA" id="ARBA00022448"/>
    </source>
</evidence>
<feature type="domain" description="Cytochrome c" evidence="9">
    <location>
        <begin position="116"/>
        <end position="201"/>
    </location>
</feature>
<keyword evidence="4" id="KW-0249">Electron transport</keyword>
<dbReference type="Gene3D" id="1.10.760.10">
    <property type="entry name" value="Cytochrome c-like domain"/>
    <property type="match status" value="1"/>
</dbReference>
<comment type="caution">
    <text evidence="10">The sequence shown here is derived from an EMBL/GenBank/DDBJ whole genome shotgun (WGS) entry which is preliminary data.</text>
</comment>
<evidence type="ECO:0000256" key="3">
    <source>
        <dbReference type="ARBA" id="ARBA00022723"/>
    </source>
</evidence>
<keyword evidence="8" id="KW-0732">Signal</keyword>
<keyword evidence="2 6" id="KW-0349">Heme</keyword>
<dbReference type="PANTHER" id="PTHR37823:SF1">
    <property type="entry name" value="CYTOCHROME C-553-LIKE"/>
    <property type="match status" value="1"/>
</dbReference>
<organism evidence="10 11">
    <name type="scientific">Deinococcus antarcticus</name>
    <dbReference type="NCBI Taxonomy" id="1298767"/>
    <lineage>
        <taxon>Bacteria</taxon>
        <taxon>Thermotogati</taxon>
        <taxon>Deinococcota</taxon>
        <taxon>Deinococci</taxon>
        <taxon>Deinococcales</taxon>
        <taxon>Deinococcaceae</taxon>
        <taxon>Deinococcus</taxon>
    </lineage>
</organism>
<feature type="signal peptide" evidence="8">
    <location>
        <begin position="1"/>
        <end position="23"/>
    </location>
</feature>
<keyword evidence="11" id="KW-1185">Reference proteome</keyword>
<dbReference type="PANTHER" id="PTHR37823">
    <property type="entry name" value="CYTOCHROME C-553-LIKE"/>
    <property type="match status" value="1"/>
</dbReference>
<evidence type="ECO:0000256" key="6">
    <source>
        <dbReference type="PROSITE-ProRule" id="PRU00433"/>
    </source>
</evidence>
<evidence type="ECO:0000256" key="8">
    <source>
        <dbReference type="SAM" id="SignalP"/>
    </source>
</evidence>
<dbReference type="InterPro" id="IPR051811">
    <property type="entry name" value="Cytochrome_c550/c551-like"/>
</dbReference>
<evidence type="ECO:0000313" key="10">
    <source>
        <dbReference type="EMBL" id="MFC3862776.1"/>
    </source>
</evidence>
<feature type="chain" id="PRO_5047224588" evidence="8">
    <location>
        <begin position="24"/>
        <end position="201"/>
    </location>
</feature>
<evidence type="ECO:0000313" key="11">
    <source>
        <dbReference type="Proteomes" id="UP001595748"/>
    </source>
</evidence>
<keyword evidence="1" id="KW-0813">Transport</keyword>
<dbReference type="RefSeq" id="WP_380080712.1">
    <property type="nucleotide sequence ID" value="NZ_JBHRZF010000214.1"/>
</dbReference>
<dbReference type="SUPFAM" id="SSF46626">
    <property type="entry name" value="Cytochrome c"/>
    <property type="match status" value="1"/>
</dbReference>
<evidence type="ECO:0000256" key="2">
    <source>
        <dbReference type="ARBA" id="ARBA00022617"/>
    </source>
</evidence>
<proteinExistence type="predicted"/>
<dbReference type="PROSITE" id="PS51007">
    <property type="entry name" value="CYTC"/>
    <property type="match status" value="1"/>
</dbReference>
<gene>
    <name evidence="10" type="ORF">ACFOPQ_18590</name>
</gene>
<accession>A0ABV8ABS5</accession>
<protein>
    <submittedName>
        <fullName evidence="10">C-type cytochrome</fullName>
    </submittedName>
</protein>